<dbReference type="GO" id="GO:0005886">
    <property type="term" value="C:plasma membrane"/>
    <property type="evidence" value="ECO:0007669"/>
    <property type="project" value="UniProtKB-SubCell"/>
</dbReference>
<feature type="transmembrane region" description="Helical" evidence="6">
    <location>
        <begin position="249"/>
        <end position="270"/>
    </location>
</feature>
<evidence type="ECO:0008006" key="9">
    <source>
        <dbReference type="Google" id="ProtNLM"/>
    </source>
</evidence>
<dbReference type="EMBL" id="CP127294">
    <property type="protein sequence ID" value="WIX76681.1"/>
    <property type="molecule type" value="Genomic_DNA"/>
</dbReference>
<dbReference type="PANTHER" id="PTHR30250">
    <property type="entry name" value="PST FAMILY PREDICTED COLANIC ACID TRANSPORTER"/>
    <property type="match status" value="1"/>
</dbReference>
<keyword evidence="4 6" id="KW-1133">Transmembrane helix</keyword>
<protein>
    <recommendedName>
        <fullName evidence="9">Polysaccharide biosynthesis protein</fullName>
    </recommendedName>
</protein>
<feature type="transmembrane region" description="Helical" evidence="6">
    <location>
        <begin position="168"/>
        <end position="190"/>
    </location>
</feature>
<evidence type="ECO:0000313" key="8">
    <source>
        <dbReference type="Proteomes" id="UP001236014"/>
    </source>
</evidence>
<feature type="transmembrane region" description="Helical" evidence="6">
    <location>
        <begin position="353"/>
        <end position="374"/>
    </location>
</feature>
<feature type="transmembrane region" description="Helical" evidence="6">
    <location>
        <begin position="211"/>
        <end position="237"/>
    </location>
</feature>
<evidence type="ECO:0000313" key="7">
    <source>
        <dbReference type="EMBL" id="WIX76681.1"/>
    </source>
</evidence>
<dbReference type="RefSeq" id="WP_285967429.1">
    <property type="nucleotide sequence ID" value="NZ_CP127294.1"/>
</dbReference>
<dbReference type="KEGG" id="acab:QRX50_35285"/>
<evidence type="ECO:0000256" key="5">
    <source>
        <dbReference type="ARBA" id="ARBA00023136"/>
    </source>
</evidence>
<comment type="subcellular location">
    <subcellularLocation>
        <location evidence="1">Cell membrane</location>
        <topology evidence="1">Multi-pass membrane protein</topology>
    </subcellularLocation>
</comment>
<organism evidence="7 8">
    <name type="scientific">Amycolatopsis carbonis</name>
    <dbReference type="NCBI Taxonomy" id="715471"/>
    <lineage>
        <taxon>Bacteria</taxon>
        <taxon>Bacillati</taxon>
        <taxon>Actinomycetota</taxon>
        <taxon>Actinomycetes</taxon>
        <taxon>Pseudonocardiales</taxon>
        <taxon>Pseudonocardiaceae</taxon>
        <taxon>Amycolatopsis</taxon>
    </lineage>
</organism>
<evidence type="ECO:0000256" key="6">
    <source>
        <dbReference type="SAM" id="Phobius"/>
    </source>
</evidence>
<keyword evidence="5 6" id="KW-0472">Membrane</keyword>
<proteinExistence type="predicted"/>
<dbReference type="Proteomes" id="UP001236014">
    <property type="component" value="Chromosome"/>
</dbReference>
<keyword evidence="2" id="KW-1003">Cell membrane</keyword>
<name>A0A9Y2ICE1_9PSEU</name>
<evidence type="ECO:0000256" key="2">
    <source>
        <dbReference type="ARBA" id="ARBA00022475"/>
    </source>
</evidence>
<accession>A0A9Y2ICE1</accession>
<feature type="transmembrane region" description="Helical" evidence="6">
    <location>
        <begin position="144"/>
        <end position="162"/>
    </location>
</feature>
<reference evidence="7 8" key="1">
    <citation type="submission" date="2023-06" db="EMBL/GenBank/DDBJ databases">
        <authorList>
            <person name="Oyuntsetseg B."/>
            <person name="Kim S.B."/>
        </authorList>
    </citation>
    <scope>NUCLEOTIDE SEQUENCE [LARGE SCALE GENOMIC DNA]</scope>
    <source>
        <strain evidence="7 8">2-15</strain>
    </source>
</reference>
<feature type="transmembrane region" description="Helical" evidence="6">
    <location>
        <begin position="109"/>
        <end position="132"/>
    </location>
</feature>
<feature type="transmembrane region" description="Helical" evidence="6">
    <location>
        <begin position="380"/>
        <end position="400"/>
    </location>
</feature>
<evidence type="ECO:0000256" key="1">
    <source>
        <dbReference type="ARBA" id="ARBA00004651"/>
    </source>
</evidence>
<evidence type="ECO:0000256" key="3">
    <source>
        <dbReference type="ARBA" id="ARBA00022692"/>
    </source>
</evidence>
<keyword evidence="8" id="KW-1185">Reference proteome</keyword>
<dbReference type="InterPro" id="IPR050833">
    <property type="entry name" value="Poly_Biosynth_Transport"/>
</dbReference>
<sequence>MVRDGASLVVGAVLTSLVGVAAWVVAARLLPQDEVGHASAFVSGFLLVAGLGDLGLAAALMRWVPRAGVRRTGLIARCYGLVLAGSVVAAVAVLLLPTGDEITESLPEFSAAAFLFAAVAWALFQFQDAVLVSLGRARWVPYENATIGLARVGILALAGPALGATGILLSWILPAVAGVAVISVVLYRVLTREPEPSLAQRTPVLPDRREVLRLLAPTYPAKVTGGVLTDLVPLLVIGRFGPATGAVFFLVWMAGNTVDYAAISFSQSIIVRIAHEPHRTRELFGIGCRKLAMVFIPALLLAVAFAHPLLSVFGQAYADQGAWLLRLVMLGCLPRLLITLVVATGIAHGRGGLVAALEGSSALGVIGVVAVVPITHLNLVGVGFLIVQCLVAIGAVGVLWRWRNQTTRPKEALG</sequence>
<feature type="transmembrane region" description="Helical" evidence="6">
    <location>
        <begin position="291"/>
        <end position="317"/>
    </location>
</feature>
<feature type="transmembrane region" description="Helical" evidence="6">
    <location>
        <begin position="38"/>
        <end position="64"/>
    </location>
</feature>
<evidence type="ECO:0000256" key="4">
    <source>
        <dbReference type="ARBA" id="ARBA00022989"/>
    </source>
</evidence>
<dbReference type="PANTHER" id="PTHR30250:SF11">
    <property type="entry name" value="O-ANTIGEN TRANSPORTER-RELATED"/>
    <property type="match status" value="1"/>
</dbReference>
<gene>
    <name evidence="7" type="ORF">QRX50_35285</name>
</gene>
<keyword evidence="3 6" id="KW-0812">Transmembrane</keyword>
<dbReference type="AlphaFoldDB" id="A0A9Y2ICE1"/>
<feature type="transmembrane region" description="Helical" evidence="6">
    <location>
        <begin position="323"/>
        <end position="346"/>
    </location>
</feature>
<feature type="transmembrane region" description="Helical" evidence="6">
    <location>
        <begin position="76"/>
        <end position="97"/>
    </location>
</feature>